<evidence type="ECO:0000256" key="1">
    <source>
        <dbReference type="ARBA" id="ARBA00004651"/>
    </source>
</evidence>
<keyword evidence="4 7" id="KW-0812">Transmembrane</keyword>
<sequence>MWPEVLSIAGFAVASALIPLINIEAVVALAATQGEAPTWVIIAVSSVGQMVGKLFWYYGGRELERFGFVARRMQKPRAKAALERWRCRTEGRPWFTAGLLLVSSVVGLPPYAVIAVLAGALRVPLVVFLVTGLVGRAVRFAAVIGGAAAVVSWW</sequence>
<dbReference type="AlphaFoldDB" id="A0A512T0F4"/>
<dbReference type="GO" id="GO:0005886">
    <property type="term" value="C:plasma membrane"/>
    <property type="evidence" value="ECO:0007669"/>
    <property type="project" value="UniProtKB-SubCell"/>
</dbReference>
<dbReference type="OrthoDB" id="3700600at2"/>
<organism evidence="9 10">
    <name type="scientific">Knoellia locipacati</name>
    <dbReference type="NCBI Taxonomy" id="882824"/>
    <lineage>
        <taxon>Bacteria</taxon>
        <taxon>Bacillati</taxon>
        <taxon>Actinomycetota</taxon>
        <taxon>Actinomycetes</taxon>
        <taxon>Micrococcales</taxon>
        <taxon>Intrasporangiaceae</taxon>
        <taxon>Knoellia</taxon>
    </lineage>
</organism>
<dbReference type="Pfam" id="PF09335">
    <property type="entry name" value="VTT_dom"/>
    <property type="match status" value="1"/>
</dbReference>
<evidence type="ECO:0000256" key="6">
    <source>
        <dbReference type="ARBA" id="ARBA00023136"/>
    </source>
</evidence>
<evidence type="ECO:0000256" key="5">
    <source>
        <dbReference type="ARBA" id="ARBA00022989"/>
    </source>
</evidence>
<keyword evidence="3" id="KW-1003">Cell membrane</keyword>
<dbReference type="PANTHER" id="PTHR42709">
    <property type="entry name" value="ALKALINE PHOSPHATASE LIKE PROTEIN"/>
    <property type="match status" value="1"/>
</dbReference>
<proteinExistence type="inferred from homology"/>
<feature type="transmembrane region" description="Helical" evidence="7">
    <location>
        <begin position="40"/>
        <end position="58"/>
    </location>
</feature>
<evidence type="ECO:0000256" key="7">
    <source>
        <dbReference type="SAM" id="Phobius"/>
    </source>
</evidence>
<evidence type="ECO:0000313" key="10">
    <source>
        <dbReference type="Proteomes" id="UP000321793"/>
    </source>
</evidence>
<evidence type="ECO:0000259" key="8">
    <source>
        <dbReference type="Pfam" id="PF09335"/>
    </source>
</evidence>
<feature type="domain" description="VTT" evidence="8">
    <location>
        <begin position="27"/>
        <end position="143"/>
    </location>
</feature>
<accession>A0A512T0F4</accession>
<comment type="caution">
    <text evidence="9">The sequence shown here is derived from an EMBL/GenBank/DDBJ whole genome shotgun (WGS) entry which is preliminary data.</text>
</comment>
<evidence type="ECO:0000256" key="2">
    <source>
        <dbReference type="ARBA" id="ARBA00010792"/>
    </source>
</evidence>
<dbReference type="Proteomes" id="UP000321793">
    <property type="component" value="Unassembled WGS sequence"/>
</dbReference>
<comment type="similarity">
    <text evidence="2">Belongs to the DedA family.</text>
</comment>
<protein>
    <submittedName>
        <fullName evidence="9">Membrane protein</fullName>
    </submittedName>
</protein>
<keyword evidence="10" id="KW-1185">Reference proteome</keyword>
<dbReference type="InterPro" id="IPR051311">
    <property type="entry name" value="DedA_domain"/>
</dbReference>
<evidence type="ECO:0000256" key="4">
    <source>
        <dbReference type="ARBA" id="ARBA00022692"/>
    </source>
</evidence>
<evidence type="ECO:0000313" key="9">
    <source>
        <dbReference type="EMBL" id="GEQ13702.1"/>
    </source>
</evidence>
<reference evidence="9 10" key="1">
    <citation type="submission" date="2019-07" db="EMBL/GenBank/DDBJ databases">
        <title>Whole genome shotgun sequence of Knoellia locipacati NBRC 109775.</title>
        <authorList>
            <person name="Hosoyama A."/>
            <person name="Uohara A."/>
            <person name="Ohji S."/>
            <person name="Ichikawa N."/>
        </authorList>
    </citation>
    <scope>NUCLEOTIDE SEQUENCE [LARGE SCALE GENOMIC DNA]</scope>
    <source>
        <strain evidence="9 10">NBRC 109775</strain>
    </source>
</reference>
<name>A0A512T0F4_9MICO</name>
<evidence type="ECO:0000256" key="3">
    <source>
        <dbReference type="ARBA" id="ARBA00022475"/>
    </source>
</evidence>
<feature type="transmembrane region" description="Helical" evidence="7">
    <location>
        <begin position="94"/>
        <end position="119"/>
    </location>
</feature>
<dbReference type="InterPro" id="IPR032816">
    <property type="entry name" value="VTT_dom"/>
</dbReference>
<dbReference type="EMBL" id="BKBA01000008">
    <property type="protein sequence ID" value="GEQ13702.1"/>
    <property type="molecule type" value="Genomic_DNA"/>
</dbReference>
<feature type="transmembrane region" description="Helical" evidence="7">
    <location>
        <begin position="125"/>
        <end position="151"/>
    </location>
</feature>
<comment type="subcellular location">
    <subcellularLocation>
        <location evidence="1">Cell membrane</location>
        <topology evidence="1">Multi-pass membrane protein</topology>
    </subcellularLocation>
</comment>
<keyword evidence="5 7" id="KW-1133">Transmembrane helix</keyword>
<keyword evidence="6 7" id="KW-0472">Membrane</keyword>
<gene>
    <name evidence="9" type="ORF">KLO01_17490</name>
</gene>
<dbReference type="RefSeq" id="WP_147064183.1">
    <property type="nucleotide sequence ID" value="NZ_BAABDN010000001.1"/>
</dbReference>
<dbReference type="PANTHER" id="PTHR42709:SF6">
    <property type="entry name" value="UNDECAPRENYL PHOSPHATE TRANSPORTER A"/>
    <property type="match status" value="1"/>
</dbReference>